<dbReference type="Gene3D" id="1.10.357.20">
    <property type="entry name" value="SLC41 divalent cation transporters, integral membrane domain"/>
    <property type="match status" value="1"/>
</dbReference>
<evidence type="ECO:0000313" key="12">
    <source>
        <dbReference type="Proteomes" id="UP000215148"/>
    </source>
</evidence>
<evidence type="ECO:0000256" key="4">
    <source>
        <dbReference type="ARBA" id="ARBA00022692"/>
    </source>
</evidence>
<dbReference type="GO" id="GO:0046872">
    <property type="term" value="F:metal ion binding"/>
    <property type="evidence" value="ECO:0007669"/>
    <property type="project" value="UniProtKB-KW"/>
</dbReference>
<dbReference type="Pfam" id="PF00571">
    <property type="entry name" value="CBS"/>
    <property type="match status" value="2"/>
</dbReference>
<evidence type="ECO:0000256" key="3">
    <source>
        <dbReference type="ARBA" id="ARBA00022448"/>
    </source>
</evidence>
<dbReference type="Proteomes" id="UP000215148">
    <property type="component" value="Chromosome 1"/>
</dbReference>
<evidence type="ECO:0000256" key="7">
    <source>
        <dbReference type="ARBA" id="ARBA00023136"/>
    </source>
</evidence>
<dbReference type="InterPro" id="IPR046342">
    <property type="entry name" value="CBS_dom_sf"/>
</dbReference>
<dbReference type="InterPro" id="IPR006667">
    <property type="entry name" value="SLC41_membr_dom"/>
</dbReference>
<keyword evidence="8" id="KW-0129">CBS domain</keyword>
<dbReference type="SMART" id="SM00116">
    <property type="entry name" value="CBS"/>
    <property type="match status" value="2"/>
</dbReference>
<dbReference type="Pfam" id="PF01769">
    <property type="entry name" value="MgtE"/>
    <property type="match status" value="1"/>
</dbReference>
<keyword evidence="3 9" id="KW-0813">Transport</keyword>
<evidence type="ECO:0000256" key="5">
    <source>
        <dbReference type="ARBA" id="ARBA00022842"/>
    </source>
</evidence>
<keyword evidence="7 9" id="KW-0472">Membrane</keyword>
<dbReference type="EMBL" id="CP022741">
    <property type="protein sequence ID" value="ASU21346.1"/>
    <property type="molecule type" value="Genomic_DNA"/>
</dbReference>
<proteinExistence type="inferred from homology"/>
<keyword evidence="6 9" id="KW-1133">Transmembrane helix</keyword>
<feature type="domain" description="CBS" evidence="10">
    <location>
        <begin position="144"/>
        <end position="207"/>
    </location>
</feature>
<feature type="transmembrane region" description="Helical" evidence="9">
    <location>
        <begin position="365"/>
        <end position="385"/>
    </location>
</feature>
<comment type="similarity">
    <text evidence="2 9">Belongs to the SLC41A transporter family.</text>
</comment>
<keyword evidence="5 9" id="KW-0460">Magnesium</keyword>
<reference evidence="11 12" key="1">
    <citation type="submission" date="2017-08" db="EMBL/GenBank/DDBJ databases">
        <title>The Vibrio qinghaiensis sp.-Q67 is a luminous bacteria isolated firstly from Qinghai lake, Qinghai province, China, which has been proved to be very sensitive to detect environmental and food pollutants. Therefore, complete genome analysis of V. qinghaiensis sp.-Q67 highlights the potential application of this strain on detection of hazards in the contaminated environments.</title>
        <authorList>
            <person name="Gong L."/>
        </authorList>
    </citation>
    <scope>NUCLEOTIDE SEQUENCE [LARGE SCALE GENOMIC DNA]</scope>
    <source>
        <strain evidence="11 12">Q67</strain>
    </source>
</reference>
<keyword evidence="4 9" id="KW-0812">Transmembrane</keyword>
<gene>
    <name evidence="11" type="primary">mgtE</name>
    <name evidence="11" type="ORF">CCZ37_01450</name>
</gene>
<dbReference type="Gene3D" id="1.25.60.10">
    <property type="entry name" value="MgtE N-terminal domain-like"/>
    <property type="match status" value="1"/>
</dbReference>
<keyword evidence="9" id="KW-0479">Metal-binding</keyword>
<dbReference type="RefSeq" id="WP_017043361.1">
    <property type="nucleotide sequence ID" value="NZ_CAWNHI010000001.1"/>
</dbReference>
<feature type="domain" description="CBS" evidence="10">
    <location>
        <begin position="208"/>
        <end position="264"/>
    </location>
</feature>
<comment type="subunit">
    <text evidence="9">Homodimer.</text>
</comment>
<dbReference type="Pfam" id="PF03448">
    <property type="entry name" value="MgtE_N"/>
    <property type="match status" value="1"/>
</dbReference>
<dbReference type="KEGG" id="vqi:CCZ37_01450"/>
<dbReference type="AlphaFoldDB" id="A0A223MUZ4"/>
<evidence type="ECO:0000259" key="10">
    <source>
        <dbReference type="PROSITE" id="PS51371"/>
    </source>
</evidence>
<dbReference type="Gene3D" id="3.10.580.10">
    <property type="entry name" value="CBS-domain"/>
    <property type="match status" value="1"/>
</dbReference>
<sequence length="458" mass="50571">MIMKLQKIALELAAINFNRDPLNLNQLMEQYPIADIAQVFAEQLANQTLSEEDVFELVQLMPIARQAALLGYFSEPIREKVVERMPLEALAKVLQVMPHDERADLYAHLDETRQPPLLALLDQQERQDVQQLAAYPQGSVGSIMTTDYATLNADDDVPQAIARLREMANERETIYQAYVIDKQNRLLGTLSLKDLVLAQPTSLVSDIMTKETVFVRADEDQECAAQAISKYDLLAVPVFDEQFRLVGIVTYDDAMDVAEQQADMDFHKVAAVGFTGNLKEASVWLMYKKRVFWLVLLVFGNLFSGAGIAYFEETIQTYVALVFFLPLLIDSGGNAGSQSATLMVRALATGEVVMKDWLSMLVRELGIAALLGATMAIAVSLLGFWRGGSDIAFVVAVTMQIVVIIGCIVGMLLPFILNKFKLDPASASAPLITTIADSIGVIIYFSVATMVLDFPPVT</sequence>
<dbReference type="SUPFAM" id="SSF161093">
    <property type="entry name" value="MgtE membrane domain-like"/>
    <property type="match status" value="1"/>
</dbReference>
<comment type="function">
    <text evidence="9">Acts as a magnesium transporter.</text>
</comment>
<dbReference type="SUPFAM" id="SSF158791">
    <property type="entry name" value="MgtE N-terminal domain-like"/>
    <property type="match status" value="1"/>
</dbReference>
<dbReference type="PANTHER" id="PTHR41394:SF8">
    <property type="entry name" value="MAGNESIUM TRANSPORTER MGTE"/>
    <property type="match status" value="1"/>
</dbReference>
<dbReference type="SMART" id="SM00924">
    <property type="entry name" value="MgtE_N"/>
    <property type="match status" value="1"/>
</dbReference>
<organism evidence="11 12">
    <name type="scientific">Vibrio qinghaiensis</name>
    <dbReference type="NCBI Taxonomy" id="2025808"/>
    <lineage>
        <taxon>Bacteria</taxon>
        <taxon>Pseudomonadati</taxon>
        <taxon>Pseudomonadota</taxon>
        <taxon>Gammaproteobacteria</taxon>
        <taxon>Vibrionales</taxon>
        <taxon>Vibrionaceae</taxon>
        <taxon>Vibrio</taxon>
    </lineage>
</organism>
<comment type="subcellular location">
    <subcellularLocation>
        <location evidence="9">Cell membrane</location>
        <topology evidence="9">Multi-pass membrane protein</topology>
    </subcellularLocation>
    <subcellularLocation>
        <location evidence="1">Membrane</location>
        <topology evidence="1">Multi-pass membrane protein</topology>
    </subcellularLocation>
</comment>
<dbReference type="CDD" id="cd04606">
    <property type="entry name" value="CBS_pair_Mg_transporter"/>
    <property type="match status" value="1"/>
</dbReference>
<evidence type="ECO:0000256" key="1">
    <source>
        <dbReference type="ARBA" id="ARBA00004141"/>
    </source>
</evidence>
<dbReference type="InterPro" id="IPR038076">
    <property type="entry name" value="MgtE_N_sf"/>
</dbReference>
<feature type="transmembrane region" description="Helical" evidence="9">
    <location>
        <begin position="429"/>
        <end position="452"/>
    </location>
</feature>
<feature type="transmembrane region" description="Helical" evidence="9">
    <location>
        <begin position="391"/>
        <end position="417"/>
    </location>
</feature>
<accession>A0A223MUZ4</accession>
<evidence type="ECO:0000256" key="6">
    <source>
        <dbReference type="ARBA" id="ARBA00022989"/>
    </source>
</evidence>
<evidence type="ECO:0000256" key="9">
    <source>
        <dbReference type="RuleBase" id="RU362011"/>
    </source>
</evidence>
<evidence type="ECO:0000313" key="11">
    <source>
        <dbReference type="EMBL" id="ASU21346.1"/>
    </source>
</evidence>
<evidence type="ECO:0000256" key="2">
    <source>
        <dbReference type="ARBA" id="ARBA00009749"/>
    </source>
</evidence>
<dbReference type="InterPro" id="IPR006668">
    <property type="entry name" value="Mg_transptr_MgtE_intracell_dom"/>
</dbReference>
<dbReference type="SUPFAM" id="SSF54631">
    <property type="entry name" value="CBS-domain pair"/>
    <property type="match status" value="1"/>
</dbReference>
<protein>
    <recommendedName>
        <fullName evidence="9">Magnesium transporter MgtE</fullName>
    </recommendedName>
</protein>
<dbReference type="PROSITE" id="PS51371">
    <property type="entry name" value="CBS"/>
    <property type="match status" value="2"/>
</dbReference>
<dbReference type="InterPro" id="IPR006669">
    <property type="entry name" value="MgtE_transporter"/>
</dbReference>
<name>A0A223MUZ4_9VIBR</name>
<keyword evidence="9" id="KW-1003">Cell membrane</keyword>
<evidence type="ECO:0000256" key="8">
    <source>
        <dbReference type="PROSITE-ProRule" id="PRU00703"/>
    </source>
</evidence>
<keyword evidence="12" id="KW-1185">Reference proteome</keyword>
<dbReference type="GO" id="GO:0015095">
    <property type="term" value="F:magnesium ion transmembrane transporter activity"/>
    <property type="evidence" value="ECO:0007669"/>
    <property type="project" value="UniProtKB-UniRule"/>
</dbReference>
<feature type="transmembrane region" description="Helical" evidence="9">
    <location>
        <begin position="291"/>
        <end position="311"/>
    </location>
</feature>
<dbReference type="InterPro" id="IPR036739">
    <property type="entry name" value="SLC41_membr_dom_sf"/>
</dbReference>
<dbReference type="PANTHER" id="PTHR41394">
    <property type="entry name" value="MAGNESIUM TRANSPORTER MGTE"/>
    <property type="match status" value="1"/>
</dbReference>
<feature type="transmembrane region" description="Helical" evidence="9">
    <location>
        <begin position="317"/>
        <end position="335"/>
    </location>
</feature>
<dbReference type="NCBIfam" id="TIGR00400">
    <property type="entry name" value="mgtE"/>
    <property type="match status" value="1"/>
</dbReference>
<dbReference type="GO" id="GO:0005886">
    <property type="term" value="C:plasma membrane"/>
    <property type="evidence" value="ECO:0007669"/>
    <property type="project" value="UniProtKB-SubCell"/>
</dbReference>
<dbReference type="InterPro" id="IPR000644">
    <property type="entry name" value="CBS_dom"/>
</dbReference>